<dbReference type="PANTHER" id="PTHR33337:SF30">
    <property type="entry name" value="DUF636 DOMAIN PROTEIN (AFU_ORTHOLOGUE AFUA_1G03180)"/>
    <property type="match status" value="1"/>
</dbReference>
<evidence type="ECO:0000256" key="3">
    <source>
        <dbReference type="ARBA" id="ARBA00022833"/>
    </source>
</evidence>
<dbReference type="SUPFAM" id="SSF51316">
    <property type="entry name" value="Mss4-like"/>
    <property type="match status" value="1"/>
</dbReference>
<dbReference type="EMBL" id="CP138580">
    <property type="protein sequence ID" value="WPG98029.1"/>
    <property type="molecule type" value="Genomic_DNA"/>
</dbReference>
<accession>A0AAQ3LY82</accession>
<dbReference type="GO" id="GO:0046872">
    <property type="term" value="F:metal ion binding"/>
    <property type="evidence" value="ECO:0007669"/>
    <property type="project" value="UniProtKB-KW"/>
</dbReference>
<gene>
    <name evidence="6" type="ORF">R9X50_00081300</name>
</gene>
<keyword evidence="2" id="KW-0479">Metal-binding</keyword>
<dbReference type="PROSITE" id="PS51891">
    <property type="entry name" value="CENP_V_GFA"/>
    <property type="match status" value="1"/>
</dbReference>
<proteinExistence type="inferred from homology"/>
<dbReference type="PANTHER" id="PTHR33337">
    <property type="entry name" value="GFA DOMAIN-CONTAINING PROTEIN"/>
    <property type="match status" value="1"/>
</dbReference>
<evidence type="ECO:0000313" key="7">
    <source>
        <dbReference type="Proteomes" id="UP001303373"/>
    </source>
</evidence>
<feature type="domain" description="CENP-V/GFA" evidence="5">
    <location>
        <begin position="8"/>
        <end position="125"/>
    </location>
</feature>
<protein>
    <recommendedName>
        <fullName evidence="5">CENP-V/GFA domain-containing protein</fullName>
    </recommendedName>
</protein>
<name>A0AAQ3LY82_9PEZI</name>
<dbReference type="Pfam" id="PF04828">
    <property type="entry name" value="GFA"/>
    <property type="match status" value="1"/>
</dbReference>
<evidence type="ECO:0000259" key="5">
    <source>
        <dbReference type="PROSITE" id="PS51891"/>
    </source>
</evidence>
<keyword evidence="7" id="KW-1185">Reference proteome</keyword>
<dbReference type="InterPro" id="IPR011057">
    <property type="entry name" value="Mss4-like_sf"/>
</dbReference>
<evidence type="ECO:0000256" key="2">
    <source>
        <dbReference type="ARBA" id="ARBA00022723"/>
    </source>
</evidence>
<dbReference type="Gene3D" id="3.90.1590.10">
    <property type="entry name" value="glutathione-dependent formaldehyde- activating enzyme (gfa)"/>
    <property type="match status" value="1"/>
</dbReference>
<dbReference type="AlphaFoldDB" id="A0AAQ3LY82"/>
<dbReference type="InterPro" id="IPR006913">
    <property type="entry name" value="CENP-V/GFA"/>
</dbReference>
<keyword evidence="3" id="KW-0862">Zinc</keyword>
<reference evidence="6 7" key="1">
    <citation type="submission" date="2023-11" db="EMBL/GenBank/DDBJ databases">
        <title>An acidophilic fungus is an integral part of prey digestion in a carnivorous sundew plant.</title>
        <authorList>
            <person name="Tsai I.J."/>
        </authorList>
    </citation>
    <scope>NUCLEOTIDE SEQUENCE [LARGE SCALE GENOMIC DNA]</scope>
    <source>
        <strain evidence="6">169a</strain>
    </source>
</reference>
<dbReference type="GO" id="GO:0016846">
    <property type="term" value="F:carbon-sulfur lyase activity"/>
    <property type="evidence" value="ECO:0007669"/>
    <property type="project" value="InterPro"/>
</dbReference>
<evidence type="ECO:0000313" key="6">
    <source>
        <dbReference type="EMBL" id="WPG98029.1"/>
    </source>
</evidence>
<organism evidence="6 7">
    <name type="scientific">Acrodontium crateriforme</name>
    <dbReference type="NCBI Taxonomy" id="150365"/>
    <lineage>
        <taxon>Eukaryota</taxon>
        <taxon>Fungi</taxon>
        <taxon>Dikarya</taxon>
        <taxon>Ascomycota</taxon>
        <taxon>Pezizomycotina</taxon>
        <taxon>Dothideomycetes</taxon>
        <taxon>Dothideomycetidae</taxon>
        <taxon>Mycosphaerellales</taxon>
        <taxon>Teratosphaeriaceae</taxon>
        <taxon>Acrodontium</taxon>
    </lineage>
</organism>
<evidence type="ECO:0000256" key="1">
    <source>
        <dbReference type="ARBA" id="ARBA00005495"/>
    </source>
</evidence>
<comment type="similarity">
    <text evidence="1">Belongs to the Gfa family.</text>
</comment>
<sequence>MVTDKATTKGSCLCGESTYSFTGQPAATGTCHCLSCRKLTGTTSATCFLVPRPNFEFTPNAPIKTVTVTHEVGISMTISFCSNCGSPMCKEADTEEFRGLAIVFAGTVDNADALLEQPPNMELWTKYRLPYVAPIKTAKQCEQFA</sequence>
<dbReference type="Proteomes" id="UP001303373">
    <property type="component" value="Chromosome 1"/>
</dbReference>
<keyword evidence="4" id="KW-0456">Lyase</keyword>
<evidence type="ECO:0000256" key="4">
    <source>
        <dbReference type="ARBA" id="ARBA00023239"/>
    </source>
</evidence>